<sequence>MNEELGITIGTEARAARQHLGLTQAEVAERIGLVHPVYNRLERGKMLPSVPSLYRLCRELRVSPEKLMGLTATGDVRKGTKPKPKEEDAPELRRLLHLARKLDAEDLAALLHVASALAR</sequence>
<dbReference type="InterPro" id="IPR010982">
    <property type="entry name" value="Lambda_DNA-bd_dom_sf"/>
</dbReference>
<dbReference type="EMBL" id="RAWK01000321">
    <property type="protein sequence ID" value="RKH55610.1"/>
    <property type="molecule type" value="Genomic_DNA"/>
</dbReference>
<feature type="domain" description="HTH cro/C1-type" evidence="3">
    <location>
        <begin position="14"/>
        <end position="67"/>
    </location>
</feature>
<dbReference type="Pfam" id="PF01381">
    <property type="entry name" value="HTH_3"/>
    <property type="match status" value="1"/>
</dbReference>
<feature type="region of interest" description="Disordered" evidence="2">
    <location>
        <begin position="71"/>
        <end position="90"/>
    </location>
</feature>
<dbReference type="PANTHER" id="PTHR46797:SF1">
    <property type="entry name" value="METHYLPHOSPHONATE SYNTHASE"/>
    <property type="match status" value="1"/>
</dbReference>
<dbReference type="RefSeq" id="WP_120559888.1">
    <property type="nucleotide sequence ID" value="NZ_RAWK01000321.1"/>
</dbReference>
<dbReference type="InterPro" id="IPR001387">
    <property type="entry name" value="Cro/C1-type_HTH"/>
</dbReference>
<evidence type="ECO:0000256" key="1">
    <source>
        <dbReference type="ARBA" id="ARBA00023125"/>
    </source>
</evidence>
<dbReference type="PANTHER" id="PTHR46797">
    <property type="entry name" value="HTH-TYPE TRANSCRIPTIONAL REGULATOR"/>
    <property type="match status" value="1"/>
</dbReference>
<name>A0A3A8PK30_9BACT</name>
<evidence type="ECO:0000313" key="4">
    <source>
        <dbReference type="EMBL" id="RKH55610.1"/>
    </source>
</evidence>
<gene>
    <name evidence="4" type="ORF">D7W81_35885</name>
</gene>
<protein>
    <submittedName>
        <fullName evidence="4">XRE family transcriptional regulator</fullName>
    </submittedName>
</protein>
<feature type="compositionally biased region" description="Basic and acidic residues" evidence="2">
    <location>
        <begin position="75"/>
        <end position="90"/>
    </location>
</feature>
<evidence type="ECO:0000313" key="5">
    <source>
        <dbReference type="Proteomes" id="UP000267003"/>
    </source>
</evidence>
<keyword evidence="5" id="KW-1185">Reference proteome</keyword>
<accession>A0A3A8PK30</accession>
<dbReference type="AlphaFoldDB" id="A0A3A8PK30"/>
<dbReference type="SUPFAM" id="SSF47413">
    <property type="entry name" value="lambda repressor-like DNA-binding domains"/>
    <property type="match status" value="1"/>
</dbReference>
<dbReference type="GO" id="GO:0005829">
    <property type="term" value="C:cytosol"/>
    <property type="evidence" value="ECO:0007669"/>
    <property type="project" value="TreeGrafter"/>
</dbReference>
<dbReference type="OrthoDB" id="5513395at2"/>
<dbReference type="GO" id="GO:0003700">
    <property type="term" value="F:DNA-binding transcription factor activity"/>
    <property type="evidence" value="ECO:0007669"/>
    <property type="project" value="TreeGrafter"/>
</dbReference>
<evidence type="ECO:0000259" key="3">
    <source>
        <dbReference type="PROSITE" id="PS50943"/>
    </source>
</evidence>
<evidence type="ECO:0000256" key="2">
    <source>
        <dbReference type="SAM" id="MobiDB-lite"/>
    </source>
</evidence>
<dbReference type="Proteomes" id="UP000267003">
    <property type="component" value="Unassembled WGS sequence"/>
</dbReference>
<dbReference type="CDD" id="cd00093">
    <property type="entry name" value="HTH_XRE"/>
    <property type="match status" value="1"/>
</dbReference>
<dbReference type="SMART" id="SM00530">
    <property type="entry name" value="HTH_XRE"/>
    <property type="match status" value="1"/>
</dbReference>
<dbReference type="Gene3D" id="1.10.260.40">
    <property type="entry name" value="lambda repressor-like DNA-binding domains"/>
    <property type="match status" value="1"/>
</dbReference>
<comment type="caution">
    <text evidence="4">The sequence shown here is derived from an EMBL/GenBank/DDBJ whole genome shotgun (WGS) entry which is preliminary data.</text>
</comment>
<dbReference type="GO" id="GO:0003677">
    <property type="term" value="F:DNA binding"/>
    <property type="evidence" value="ECO:0007669"/>
    <property type="project" value="UniProtKB-KW"/>
</dbReference>
<organism evidence="4 5">
    <name type="scientific">Corallococcus aberystwythensis</name>
    <dbReference type="NCBI Taxonomy" id="2316722"/>
    <lineage>
        <taxon>Bacteria</taxon>
        <taxon>Pseudomonadati</taxon>
        <taxon>Myxococcota</taxon>
        <taxon>Myxococcia</taxon>
        <taxon>Myxococcales</taxon>
        <taxon>Cystobacterineae</taxon>
        <taxon>Myxococcaceae</taxon>
        <taxon>Corallococcus</taxon>
    </lineage>
</organism>
<keyword evidence="1" id="KW-0238">DNA-binding</keyword>
<dbReference type="PROSITE" id="PS50943">
    <property type="entry name" value="HTH_CROC1"/>
    <property type="match status" value="1"/>
</dbReference>
<proteinExistence type="predicted"/>
<reference evidence="5" key="1">
    <citation type="submission" date="2018-09" db="EMBL/GenBank/DDBJ databases">
        <authorList>
            <person name="Livingstone P.G."/>
            <person name="Whitworth D.E."/>
        </authorList>
    </citation>
    <scope>NUCLEOTIDE SEQUENCE [LARGE SCALE GENOMIC DNA]</scope>
    <source>
        <strain evidence="5">AB050A</strain>
    </source>
</reference>
<dbReference type="InterPro" id="IPR050807">
    <property type="entry name" value="TransReg_Diox_bact_type"/>
</dbReference>